<dbReference type="RefSeq" id="XP_034244478.1">
    <property type="nucleotide sequence ID" value="XM_034388587.1"/>
</dbReference>
<dbReference type="FunCoup" id="A0A6P8YWI2">
    <property type="interactions" value="35"/>
</dbReference>
<dbReference type="PROSITE" id="PS51340">
    <property type="entry name" value="MOSC"/>
    <property type="match status" value="1"/>
</dbReference>
<name>A0A6P8YWI2_THRPL</name>
<dbReference type="PANTHER" id="PTHR14237">
    <property type="entry name" value="MOLYBDOPTERIN COFACTOR SULFURASE MOSC"/>
    <property type="match status" value="1"/>
</dbReference>
<dbReference type="OrthoDB" id="17255at2759"/>
<evidence type="ECO:0000259" key="1">
    <source>
        <dbReference type="PROSITE" id="PS51340"/>
    </source>
</evidence>
<dbReference type="InterPro" id="IPR011037">
    <property type="entry name" value="Pyrv_Knase-like_insert_dom_sf"/>
</dbReference>
<gene>
    <name evidence="3" type="primary">LOC117647079</name>
</gene>
<dbReference type="PANTHER" id="PTHR14237:SF19">
    <property type="entry name" value="MITOCHONDRIAL AMIDOXIME REDUCING COMPONENT 1"/>
    <property type="match status" value="1"/>
</dbReference>
<feature type="domain" description="MOSC" evidence="1">
    <location>
        <begin position="183"/>
        <end position="342"/>
    </location>
</feature>
<dbReference type="AlphaFoldDB" id="A0A6P8YWI2"/>
<dbReference type="SUPFAM" id="SSF141673">
    <property type="entry name" value="MOSC N-terminal domain-like"/>
    <property type="match status" value="1"/>
</dbReference>
<evidence type="ECO:0000313" key="2">
    <source>
        <dbReference type="Proteomes" id="UP000515158"/>
    </source>
</evidence>
<dbReference type="GO" id="GO:0030151">
    <property type="term" value="F:molybdenum ion binding"/>
    <property type="evidence" value="ECO:0007669"/>
    <property type="project" value="InterPro"/>
</dbReference>
<keyword evidence="2" id="KW-1185">Reference proteome</keyword>
<dbReference type="InterPro" id="IPR005303">
    <property type="entry name" value="MOCOS_middle"/>
</dbReference>
<dbReference type="Proteomes" id="UP000515158">
    <property type="component" value="Unplaced"/>
</dbReference>
<sequence length="343" mass="36807">MISSDNVSGRTVAVAAVAAAGAAVLGVAVARKLLEDKTPAESDWRRVGTVSTLNLFPLKSGKPVSSDKMLADEAGPALGLLRDRSFMAIDRTGRAVTGRSHPGLLTVSVSPVAGKEGVMELRSSLVDKPLILDTTELKAHSGRKVAIWHSTVSAVDCGDEAAAFIRKVAVTPAHPEASAAADLRLTFYPWQRTDRRGVTKRARGINGIFADETAYHVIVRSSLDALNEKLQVPVSSLNFRPNFVVDGPAAFEEDAWQWVRIGQAVFKVIMPCGRCILTTVDPETGVKSPATEPLATLRKFRHPTPAQRALMPPEDSHAPVMGIRMAIVKQGEISLNDAVHVYP</sequence>
<dbReference type="GO" id="GO:0003824">
    <property type="term" value="F:catalytic activity"/>
    <property type="evidence" value="ECO:0007669"/>
    <property type="project" value="InterPro"/>
</dbReference>
<protein>
    <submittedName>
        <fullName evidence="3">Mitochondrial amidoxime reducing component 2-like</fullName>
    </submittedName>
</protein>
<dbReference type="GeneID" id="117647079"/>
<accession>A0A6P8YWI2</accession>
<dbReference type="SUPFAM" id="SSF50800">
    <property type="entry name" value="PK beta-barrel domain-like"/>
    <property type="match status" value="1"/>
</dbReference>
<proteinExistence type="predicted"/>
<dbReference type="Pfam" id="PF03473">
    <property type="entry name" value="MOSC"/>
    <property type="match status" value="1"/>
</dbReference>
<dbReference type="InterPro" id="IPR005302">
    <property type="entry name" value="MoCF_Sase_C"/>
</dbReference>
<organism evidence="3">
    <name type="scientific">Thrips palmi</name>
    <name type="common">Melon thrips</name>
    <dbReference type="NCBI Taxonomy" id="161013"/>
    <lineage>
        <taxon>Eukaryota</taxon>
        <taxon>Metazoa</taxon>
        <taxon>Ecdysozoa</taxon>
        <taxon>Arthropoda</taxon>
        <taxon>Hexapoda</taxon>
        <taxon>Insecta</taxon>
        <taxon>Pterygota</taxon>
        <taxon>Neoptera</taxon>
        <taxon>Paraneoptera</taxon>
        <taxon>Thysanoptera</taxon>
        <taxon>Terebrantia</taxon>
        <taxon>Thripoidea</taxon>
        <taxon>Thripidae</taxon>
        <taxon>Thrips</taxon>
    </lineage>
</organism>
<dbReference type="GO" id="GO:0030170">
    <property type="term" value="F:pyridoxal phosphate binding"/>
    <property type="evidence" value="ECO:0007669"/>
    <property type="project" value="InterPro"/>
</dbReference>
<dbReference type="KEGG" id="tpal:117647079"/>
<dbReference type="Pfam" id="PF03476">
    <property type="entry name" value="MOSC_N"/>
    <property type="match status" value="1"/>
</dbReference>
<evidence type="ECO:0000313" key="3">
    <source>
        <dbReference type="RefSeq" id="XP_034244478.1"/>
    </source>
</evidence>
<reference evidence="3" key="1">
    <citation type="submission" date="2025-08" db="UniProtKB">
        <authorList>
            <consortium name="RefSeq"/>
        </authorList>
    </citation>
    <scope>IDENTIFICATION</scope>
    <source>
        <tissue evidence="3">Total insect</tissue>
    </source>
</reference>
<dbReference type="InParanoid" id="A0A6P8YWI2"/>